<evidence type="ECO:0000256" key="17">
    <source>
        <dbReference type="RuleBase" id="RU003297"/>
    </source>
</evidence>
<comment type="function">
    <text evidence="17">Core subunit of the mitochondrial membrane respiratory chain NADH dehydrogenase (Complex I) which catalyzes electron transfer from NADH through the respiratory chain, using ubiquinone as an electron acceptor. Essential for the catalytic activity and assembly of complex I.</text>
</comment>
<comment type="function">
    <text evidence="1">Core subunit of the mitochondrial membrane respiratory chain NADH dehydrogenase (Complex I) that is believed to belong to the minimal assembly required for catalysis. Complex I functions in the transfer of electrons from NADH to the respiratory chain. The immediate electron acceptor for the enzyme is believed to be ubiquinone.</text>
</comment>
<evidence type="ECO:0000256" key="5">
    <source>
        <dbReference type="ARBA" id="ARBA00021006"/>
    </source>
</evidence>
<proteinExistence type="inferred from homology"/>
<evidence type="ECO:0000313" key="20">
    <source>
        <dbReference type="EMBL" id="QII42121.1"/>
    </source>
</evidence>
<evidence type="ECO:0000256" key="6">
    <source>
        <dbReference type="ARBA" id="ARBA00022448"/>
    </source>
</evidence>
<reference evidence="20" key="1">
    <citation type="journal article" date="2019" name="Mitochondrial DNA Part B Resour">
        <title>Complete mitochondrial genome and phylogenetic position of the Eastern Asian species, Promalactis odaiensis (Lepidoptera: Gelechioidea: Oecophoridae).</title>
        <authorList>
            <person name="Kim S."/>
            <person name="Lee S."/>
        </authorList>
    </citation>
    <scope>NUCLEOTIDE SEQUENCE</scope>
</reference>
<keyword evidence="6 17" id="KW-0813">Transport</keyword>
<evidence type="ECO:0000256" key="16">
    <source>
        <dbReference type="ARBA" id="ARBA00049551"/>
    </source>
</evidence>
<evidence type="ECO:0000259" key="18">
    <source>
        <dbReference type="Pfam" id="PF00361"/>
    </source>
</evidence>
<name>A0A6G7IVH1_9NEOP</name>
<dbReference type="GO" id="GO:0015990">
    <property type="term" value="P:electron transport coupled proton transport"/>
    <property type="evidence" value="ECO:0007669"/>
    <property type="project" value="TreeGrafter"/>
</dbReference>
<keyword evidence="12 17" id="KW-0520">NAD</keyword>
<evidence type="ECO:0000256" key="2">
    <source>
        <dbReference type="ARBA" id="ARBA00004225"/>
    </source>
</evidence>
<feature type="transmembrane region" description="Helical" evidence="17">
    <location>
        <begin position="248"/>
        <end position="266"/>
    </location>
</feature>
<feature type="transmembrane region" description="Helical" evidence="17">
    <location>
        <begin position="56"/>
        <end position="76"/>
    </location>
</feature>
<gene>
    <name evidence="20" type="primary">ND4</name>
</gene>
<dbReference type="Pfam" id="PF01059">
    <property type="entry name" value="Oxidored_q5_N"/>
    <property type="match status" value="1"/>
</dbReference>
<dbReference type="GO" id="GO:0048039">
    <property type="term" value="F:ubiquinone binding"/>
    <property type="evidence" value="ECO:0007669"/>
    <property type="project" value="TreeGrafter"/>
</dbReference>
<feature type="transmembrane region" description="Helical" evidence="17">
    <location>
        <begin position="273"/>
        <end position="292"/>
    </location>
</feature>
<comment type="subcellular location">
    <subcellularLocation>
        <location evidence="2 17">Mitochondrion membrane</location>
        <topology evidence="2 17">Multi-pass membrane protein</topology>
    </subcellularLocation>
</comment>
<dbReference type="EC" id="7.1.1.2" evidence="4 17"/>
<keyword evidence="8 17" id="KW-0812">Transmembrane</keyword>
<keyword evidence="14 17" id="KW-0496">Mitochondrion</keyword>
<sequence>MMKFLFFIIFMMPLCFMVKMFWMVQMMLFLMMFLFMNMTLNIMNFCNLSYMFSYDVISYGLILLSIWISILMLMASENLMKNKFYENFFLLNLIFLLIMLIMTFSVMNLFMFYLFFEGSLIPTLLLIIGWGYQPERIQAGIYLLFYTLIVSLPLLMGIFFIFIETNYIMIYFLKFFNMNIYLLYLSMILAFLVKMPMYFVHLWLPKAHVEAPVSGSMILAAIMLKLGGYGLLRVMIFLQEVGLKFNMIWVVISLVGGFYISLKCFCQVDIKSLIAYSSVAHMSIVISGIMTLNNWGFMGSYLLMIGHGLCSSGMFCLANINYERFHSRSLFINKGLMNFMPSMSLWWFLLMSSNMAAPPSLNLMGEISLINSLVSWSWLSMIMLMLISFFSAGYSLYLYSYTQHGKYYGGMYSFYTGVSREYLLLMMHWLPLNILVMKIDYSMIWF</sequence>
<dbReference type="InterPro" id="IPR001750">
    <property type="entry name" value="ND/Mrp_TM"/>
</dbReference>
<accession>A0A6G7IVH1</accession>
<keyword evidence="13 17" id="KW-0830">Ubiquinone</keyword>
<dbReference type="Pfam" id="PF00361">
    <property type="entry name" value="Proton_antipo_M"/>
    <property type="match status" value="1"/>
</dbReference>
<dbReference type="GO" id="GO:0042773">
    <property type="term" value="P:ATP synthesis coupled electron transport"/>
    <property type="evidence" value="ECO:0007669"/>
    <property type="project" value="InterPro"/>
</dbReference>
<feature type="domain" description="NADH:ubiquinone oxidoreductase chain 4 N-terminal" evidence="19">
    <location>
        <begin position="1"/>
        <end position="103"/>
    </location>
</feature>
<keyword evidence="11 17" id="KW-1133">Transmembrane helix</keyword>
<feature type="transmembrane region" description="Helical" evidence="17">
    <location>
        <begin position="7"/>
        <end position="36"/>
    </location>
</feature>
<feature type="transmembrane region" description="Helical" evidence="17">
    <location>
        <begin position="422"/>
        <end position="444"/>
    </location>
</feature>
<feature type="transmembrane region" description="Helical" evidence="17">
    <location>
        <begin position="377"/>
        <end position="401"/>
    </location>
</feature>
<evidence type="ECO:0000256" key="4">
    <source>
        <dbReference type="ARBA" id="ARBA00012944"/>
    </source>
</evidence>
<dbReference type="AlphaFoldDB" id="A0A6G7IVH1"/>
<evidence type="ECO:0000256" key="13">
    <source>
        <dbReference type="ARBA" id="ARBA00023075"/>
    </source>
</evidence>
<feature type="transmembrane region" description="Helical" evidence="17">
    <location>
        <begin position="298"/>
        <end position="318"/>
    </location>
</feature>
<evidence type="ECO:0000256" key="3">
    <source>
        <dbReference type="ARBA" id="ARBA00009025"/>
    </source>
</evidence>
<dbReference type="EMBL" id="MK210633">
    <property type="protein sequence ID" value="QII42121.1"/>
    <property type="molecule type" value="Genomic_DNA"/>
</dbReference>
<evidence type="ECO:0000256" key="7">
    <source>
        <dbReference type="ARBA" id="ARBA00022660"/>
    </source>
</evidence>
<feature type="domain" description="NADH:quinone oxidoreductase/Mrp antiporter transmembrane" evidence="18">
    <location>
        <begin position="107"/>
        <end position="389"/>
    </location>
</feature>
<geneLocation type="mitochondrion" evidence="20"/>
<organism evidence="20">
    <name type="scientific">Promalactis odaiensis</name>
    <dbReference type="NCBI Taxonomy" id="1430642"/>
    <lineage>
        <taxon>Eukaryota</taxon>
        <taxon>Metazoa</taxon>
        <taxon>Ecdysozoa</taxon>
        <taxon>Arthropoda</taxon>
        <taxon>Hexapoda</taxon>
        <taxon>Insecta</taxon>
        <taxon>Pterygota</taxon>
        <taxon>Neoptera</taxon>
        <taxon>Endopterygota</taxon>
        <taxon>Lepidoptera</taxon>
        <taxon>Glossata</taxon>
        <taxon>Ditrysia</taxon>
        <taxon>Gelechioidea</taxon>
        <taxon>Oecophoridae</taxon>
        <taxon>Oecophorinae</taxon>
        <taxon>Promalactis</taxon>
    </lineage>
</organism>
<keyword evidence="10 17" id="KW-0249">Electron transport</keyword>
<evidence type="ECO:0000256" key="11">
    <source>
        <dbReference type="ARBA" id="ARBA00022989"/>
    </source>
</evidence>
<evidence type="ECO:0000256" key="12">
    <source>
        <dbReference type="ARBA" id="ARBA00023027"/>
    </source>
</evidence>
<evidence type="ECO:0000256" key="8">
    <source>
        <dbReference type="ARBA" id="ARBA00022692"/>
    </source>
</evidence>
<feature type="transmembrane region" description="Helical" evidence="17">
    <location>
        <begin position="183"/>
        <end position="204"/>
    </location>
</feature>
<evidence type="ECO:0000256" key="10">
    <source>
        <dbReference type="ARBA" id="ARBA00022982"/>
    </source>
</evidence>
<evidence type="ECO:0000256" key="1">
    <source>
        <dbReference type="ARBA" id="ARBA00003257"/>
    </source>
</evidence>
<evidence type="ECO:0000256" key="9">
    <source>
        <dbReference type="ARBA" id="ARBA00022967"/>
    </source>
</evidence>
<keyword evidence="7 17" id="KW-0679">Respiratory chain</keyword>
<dbReference type="PANTHER" id="PTHR43507">
    <property type="entry name" value="NADH-UBIQUINONE OXIDOREDUCTASE CHAIN 4"/>
    <property type="match status" value="1"/>
</dbReference>
<feature type="transmembrane region" description="Helical" evidence="17">
    <location>
        <begin position="339"/>
        <end position="357"/>
    </location>
</feature>
<protein>
    <recommendedName>
        <fullName evidence="5 17">NADH-ubiquinone oxidoreductase chain 4</fullName>
        <ecNumber evidence="4 17">7.1.1.2</ecNumber>
    </recommendedName>
</protein>
<keyword evidence="15 17" id="KW-0472">Membrane</keyword>
<dbReference type="InterPro" id="IPR003918">
    <property type="entry name" value="NADH_UbQ_OxRdtase"/>
</dbReference>
<comment type="catalytic activity">
    <reaction evidence="16 17">
        <text>a ubiquinone + NADH + 5 H(+)(in) = a ubiquinol + NAD(+) + 4 H(+)(out)</text>
        <dbReference type="Rhea" id="RHEA:29091"/>
        <dbReference type="Rhea" id="RHEA-COMP:9565"/>
        <dbReference type="Rhea" id="RHEA-COMP:9566"/>
        <dbReference type="ChEBI" id="CHEBI:15378"/>
        <dbReference type="ChEBI" id="CHEBI:16389"/>
        <dbReference type="ChEBI" id="CHEBI:17976"/>
        <dbReference type="ChEBI" id="CHEBI:57540"/>
        <dbReference type="ChEBI" id="CHEBI:57945"/>
        <dbReference type="EC" id="7.1.1.2"/>
    </reaction>
</comment>
<dbReference type="PRINTS" id="PR01437">
    <property type="entry name" value="NUOXDRDTASE4"/>
</dbReference>
<feature type="transmembrane region" description="Helical" evidence="17">
    <location>
        <begin position="112"/>
        <end position="132"/>
    </location>
</feature>
<feature type="transmembrane region" description="Helical" evidence="17">
    <location>
        <begin position="139"/>
        <end position="163"/>
    </location>
</feature>
<evidence type="ECO:0000259" key="19">
    <source>
        <dbReference type="Pfam" id="PF01059"/>
    </source>
</evidence>
<keyword evidence="9" id="KW-1278">Translocase</keyword>
<dbReference type="InterPro" id="IPR000260">
    <property type="entry name" value="NADH4_N"/>
</dbReference>
<feature type="transmembrane region" description="Helical" evidence="17">
    <location>
        <begin position="88"/>
        <end position="106"/>
    </location>
</feature>
<comment type="similarity">
    <text evidence="3 17">Belongs to the complex I subunit 4 family.</text>
</comment>
<dbReference type="GO" id="GO:0008137">
    <property type="term" value="F:NADH dehydrogenase (ubiquinone) activity"/>
    <property type="evidence" value="ECO:0007669"/>
    <property type="project" value="UniProtKB-UniRule"/>
</dbReference>
<evidence type="ECO:0000256" key="14">
    <source>
        <dbReference type="ARBA" id="ARBA00023128"/>
    </source>
</evidence>
<feature type="transmembrane region" description="Helical" evidence="17">
    <location>
        <begin position="216"/>
        <end position="236"/>
    </location>
</feature>
<dbReference type="PANTHER" id="PTHR43507:SF20">
    <property type="entry name" value="NADH-UBIQUINONE OXIDOREDUCTASE CHAIN 4"/>
    <property type="match status" value="1"/>
</dbReference>
<dbReference type="GO" id="GO:0031966">
    <property type="term" value="C:mitochondrial membrane"/>
    <property type="evidence" value="ECO:0007669"/>
    <property type="project" value="UniProtKB-SubCell"/>
</dbReference>
<evidence type="ECO:0000256" key="15">
    <source>
        <dbReference type="ARBA" id="ARBA00023136"/>
    </source>
</evidence>
<dbReference type="GO" id="GO:0003954">
    <property type="term" value="F:NADH dehydrogenase activity"/>
    <property type="evidence" value="ECO:0007669"/>
    <property type="project" value="TreeGrafter"/>
</dbReference>